<reference evidence="1 2" key="1">
    <citation type="submission" date="2018-03" db="EMBL/GenBank/DDBJ databases">
        <title>Genomic Encyclopedia of Archaeal and Bacterial Type Strains, Phase II (KMG-II): from individual species to whole genera.</title>
        <authorList>
            <person name="Goeker M."/>
        </authorList>
    </citation>
    <scope>NUCLEOTIDE SEQUENCE [LARGE SCALE GENOMIC DNA]</scope>
    <source>
        <strain evidence="1 2">DSM 45601</strain>
    </source>
</reference>
<sequence length="226" mass="24316">MDDEEWEAEPAPYLWCLSLPDPGLLVAAGRARRAEIEEWPVTAYDRTVLNLRGLPMHDGAARHLWAVTAPLGELAAAGEPVRPPGAEGWELPGHDRAALTRFGLPASLFGHRAGAAPGAPRVRDDGGRYLLDLPGPGRSGRVIGFVKGGGAVLTPDGAGGWYPLASSAVAFTEIGWRWHWIHRTVDGGLLDGCDELAEAEDDFADLVRWIDPASRFAELYPVSDLL</sequence>
<evidence type="ECO:0000313" key="2">
    <source>
        <dbReference type="Proteomes" id="UP000237846"/>
    </source>
</evidence>
<dbReference type="RefSeq" id="WP_106251493.1">
    <property type="nucleotide sequence ID" value="NZ_PVZC01000009.1"/>
</dbReference>
<accession>A0A2T0PV73</accession>
<proteinExistence type="predicted"/>
<keyword evidence="2" id="KW-1185">Reference proteome</keyword>
<gene>
    <name evidence="1" type="ORF">CLV72_10943</name>
</gene>
<protein>
    <submittedName>
        <fullName evidence="1">SUKH-4 immunity protein of toxin-antitoxin system</fullName>
    </submittedName>
</protein>
<evidence type="ECO:0000313" key="1">
    <source>
        <dbReference type="EMBL" id="PRX95436.1"/>
    </source>
</evidence>
<organism evidence="1 2">
    <name type="scientific">Allonocardiopsis opalescens</name>
    <dbReference type="NCBI Taxonomy" id="1144618"/>
    <lineage>
        <taxon>Bacteria</taxon>
        <taxon>Bacillati</taxon>
        <taxon>Actinomycetota</taxon>
        <taxon>Actinomycetes</taxon>
        <taxon>Streptosporangiales</taxon>
        <taxon>Allonocardiopsis</taxon>
    </lineage>
</organism>
<comment type="caution">
    <text evidence="1">The sequence shown here is derived from an EMBL/GenBank/DDBJ whole genome shotgun (WGS) entry which is preliminary data.</text>
</comment>
<name>A0A2T0PV73_9ACTN</name>
<dbReference type="Proteomes" id="UP000237846">
    <property type="component" value="Unassembled WGS sequence"/>
</dbReference>
<dbReference type="EMBL" id="PVZC01000009">
    <property type="protein sequence ID" value="PRX95436.1"/>
    <property type="molecule type" value="Genomic_DNA"/>
</dbReference>
<dbReference type="AlphaFoldDB" id="A0A2T0PV73"/>
<dbReference type="OrthoDB" id="3537233at2"/>